<evidence type="ECO:0000313" key="1">
    <source>
        <dbReference type="EMBL" id="HIW01947.1"/>
    </source>
</evidence>
<sequence>MSFFDDIRRCVAGGSKYGYYIVLFGGEAAYIGGVTRIAEISGERIVLLSEKRVLTLCGEELGVDGIERGGAIVRGKIKRIEEGE</sequence>
<reference evidence="1" key="1">
    <citation type="journal article" date="2021" name="PeerJ">
        <title>Extensive microbial diversity within the chicken gut microbiome revealed by metagenomics and culture.</title>
        <authorList>
            <person name="Gilroy R."/>
            <person name="Ravi A."/>
            <person name="Getino M."/>
            <person name="Pursley I."/>
            <person name="Horton D.L."/>
            <person name="Alikhan N.F."/>
            <person name="Baker D."/>
            <person name="Gharbi K."/>
            <person name="Hall N."/>
            <person name="Watson M."/>
            <person name="Adriaenssens E.M."/>
            <person name="Foster-Nyarko E."/>
            <person name="Jarju S."/>
            <person name="Secka A."/>
            <person name="Antonio M."/>
            <person name="Oren A."/>
            <person name="Chaudhuri R.R."/>
            <person name="La Ragione R."/>
            <person name="Hildebrand F."/>
            <person name="Pallen M.J."/>
        </authorList>
    </citation>
    <scope>NUCLEOTIDE SEQUENCE</scope>
    <source>
        <strain evidence="1">12435</strain>
    </source>
</reference>
<dbReference type="Pfam" id="PF07873">
    <property type="entry name" value="YabP"/>
    <property type="match status" value="1"/>
</dbReference>
<dbReference type="InterPro" id="IPR022476">
    <property type="entry name" value="Spore_YabP/YqfC"/>
</dbReference>
<organism evidence="1 2">
    <name type="scientific">Candidatus Protoclostridium stercorigallinarum</name>
    <dbReference type="NCBI Taxonomy" id="2838741"/>
    <lineage>
        <taxon>Bacteria</taxon>
        <taxon>Bacillati</taxon>
        <taxon>Bacillota</taxon>
        <taxon>Clostridia</taxon>
        <taxon>Candidatus Protoclostridium</taxon>
    </lineage>
</organism>
<evidence type="ECO:0000313" key="2">
    <source>
        <dbReference type="Proteomes" id="UP000823990"/>
    </source>
</evidence>
<dbReference type="AlphaFoldDB" id="A0A9D1PY61"/>
<protein>
    <submittedName>
        <fullName evidence="1">YabP/YqfC family sporulation protein</fullName>
    </submittedName>
</protein>
<comment type="caution">
    <text evidence="1">The sequence shown here is derived from an EMBL/GenBank/DDBJ whole genome shotgun (WGS) entry which is preliminary data.</text>
</comment>
<gene>
    <name evidence="1" type="ORF">H9892_01245</name>
</gene>
<name>A0A9D1PY61_9FIRM</name>
<reference evidence="1" key="2">
    <citation type="submission" date="2021-04" db="EMBL/GenBank/DDBJ databases">
        <authorList>
            <person name="Gilroy R."/>
        </authorList>
    </citation>
    <scope>NUCLEOTIDE SEQUENCE</scope>
    <source>
        <strain evidence="1">12435</strain>
    </source>
</reference>
<dbReference type="EMBL" id="DXHS01000019">
    <property type="protein sequence ID" value="HIW01947.1"/>
    <property type="molecule type" value="Genomic_DNA"/>
</dbReference>
<accession>A0A9D1PY61</accession>
<dbReference type="Proteomes" id="UP000823990">
    <property type="component" value="Unassembled WGS sequence"/>
</dbReference>
<proteinExistence type="predicted"/>